<evidence type="ECO:0000313" key="1">
    <source>
        <dbReference type="EMBL" id="OMJ70818.1"/>
    </source>
</evidence>
<dbReference type="InterPro" id="IPR011043">
    <property type="entry name" value="Gal_Oxase/kelch_b-propeller"/>
</dbReference>
<dbReference type="SUPFAM" id="SSF50965">
    <property type="entry name" value="Galactose oxidase, central domain"/>
    <property type="match status" value="1"/>
</dbReference>
<comment type="caution">
    <text evidence="1">The sequence shown here is derived from an EMBL/GenBank/DDBJ whole genome shotgun (WGS) entry which is preliminary data.</text>
</comment>
<sequence>MGNCNPTSVKPDKSSTGNPSIYYLNRGEALALYVTQKNIQKSRFSNKKSFCEDSSIGCMSDSSIIIAGGTNRKGKLVKTAYFIDLESLKITKLASLPVHSKLGSLLAYKNSFFYAGGIIENDGRIISHERFKGAPMMKYNFKENFWEIILHQDKFFNDSHKVGGSEFSLGGILYPGTFILKSKIYYYAGKMIYPFESPNNNVYSIDISSEEYVFKIEPFTFPLLLLNPVSSSNDKRAFIFGGISLASEPSNSCFIFNTRKGFVEMKTHFLSNNENYPPKFNNDYIIAVSFPHFAVRFKNSSCWLHFNATSDLKKSQSLVFKANSNEQRHLTLPTAKKNIKLPRFSSPNVIHPYTLSISQKGVSNNFVNEVKLRMALSSPELEPENIEEKLNNSFNDSKIVQGTERKGKIIVPQELSVAMITSEENDGFILLPRRKTVQFLGQASIWLNGKDLNPMEFNILSHTLGFKQEVTVYEIKKAMDKIILDMLFNFDKVLKFSDVINKIFNKPKPKHNVIEQIINAIELNSCISGIPKNMCILFITRVIKALDWKVNN</sequence>
<accession>A0A1R2B218</accession>
<dbReference type="InterPro" id="IPR015915">
    <property type="entry name" value="Kelch-typ_b-propeller"/>
</dbReference>
<name>A0A1R2B218_9CILI</name>
<evidence type="ECO:0000313" key="2">
    <source>
        <dbReference type="Proteomes" id="UP000187209"/>
    </source>
</evidence>
<dbReference type="Gene3D" id="2.120.10.80">
    <property type="entry name" value="Kelch-type beta propeller"/>
    <property type="match status" value="1"/>
</dbReference>
<dbReference type="AlphaFoldDB" id="A0A1R2B218"/>
<organism evidence="1 2">
    <name type="scientific">Stentor coeruleus</name>
    <dbReference type="NCBI Taxonomy" id="5963"/>
    <lineage>
        <taxon>Eukaryota</taxon>
        <taxon>Sar</taxon>
        <taxon>Alveolata</taxon>
        <taxon>Ciliophora</taxon>
        <taxon>Postciliodesmatophora</taxon>
        <taxon>Heterotrichea</taxon>
        <taxon>Heterotrichida</taxon>
        <taxon>Stentoridae</taxon>
        <taxon>Stentor</taxon>
    </lineage>
</organism>
<reference evidence="1 2" key="1">
    <citation type="submission" date="2016-11" db="EMBL/GenBank/DDBJ databases">
        <title>The macronuclear genome of Stentor coeruleus: a giant cell with tiny introns.</title>
        <authorList>
            <person name="Slabodnick M."/>
            <person name="Ruby J.G."/>
            <person name="Reiff S.B."/>
            <person name="Swart E.C."/>
            <person name="Gosai S."/>
            <person name="Prabakaran S."/>
            <person name="Witkowska E."/>
            <person name="Larue G.E."/>
            <person name="Fisher S."/>
            <person name="Freeman R.M."/>
            <person name="Gunawardena J."/>
            <person name="Chu W."/>
            <person name="Stover N.A."/>
            <person name="Gregory B.D."/>
            <person name="Nowacki M."/>
            <person name="Derisi J."/>
            <person name="Roy S.W."/>
            <person name="Marshall W.F."/>
            <person name="Sood P."/>
        </authorList>
    </citation>
    <scope>NUCLEOTIDE SEQUENCE [LARGE SCALE GENOMIC DNA]</scope>
    <source>
        <strain evidence="1">WM001</strain>
    </source>
</reference>
<protein>
    <submittedName>
        <fullName evidence="1">Uncharacterized protein</fullName>
    </submittedName>
</protein>
<dbReference type="OrthoDB" id="325215at2759"/>
<proteinExistence type="predicted"/>
<dbReference type="EMBL" id="MPUH01001051">
    <property type="protein sequence ID" value="OMJ70818.1"/>
    <property type="molecule type" value="Genomic_DNA"/>
</dbReference>
<gene>
    <name evidence="1" type="ORF">SteCoe_31118</name>
</gene>
<dbReference type="Proteomes" id="UP000187209">
    <property type="component" value="Unassembled WGS sequence"/>
</dbReference>
<keyword evidence="2" id="KW-1185">Reference proteome</keyword>